<dbReference type="FunFam" id="1.10.287.1260:FF:000005">
    <property type="entry name" value="Mechanosensitive ion channel family protein"/>
    <property type="match status" value="1"/>
</dbReference>
<evidence type="ECO:0000256" key="7">
    <source>
        <dbReference type="SAM" id="MobiDB-lite"/>
    </source>
</evidence>
<evidence type="ECO:0000256" key="6">
    <source>
        <dbReference type="ARBA" id="ARBA00023136"/>
    </source>
</evidence>
<evidence type="ECO:0000256" key="1">
    <source>
        <dbReference type="ARBA" id="ARBA00004651"/>
    </source>
</evidence>
<dbReference type="Proteomes" id="UP000774283">
    <property type="component" value="Unassembled WGS sequence"/>
</dbReference>
<reference evidence="12 13" key="1">
    <citation type="submission" date="2020-04" db="EMBL/GenBank/DDBJ databases">
        <title>MicrobeNet Type strains.</title>
        <authorList>
            <person name="Nicholson A.C."/>
        </authorList>
    </citation>
    <scope>NUCLEOTIDE SEQUENCE [LARGE SCALE GENOMIC DNA]</scope>
    <source>
        <strain evidence="12 13">ATCC BAA-789</strain>
    </source>
</reference>
<dbReference type="SUPFAM" id="SSF50182">
    <property type="entry name" value="Sm-like ribonucleoproteins"/>
    <property type="match status" value="1"/>
</dbReference>
<organism evidence="12 13">
    <name type="scientific">Sanguibacter hominis ATCC BAA-789</name>
    <dbReference type="NCBI Taxonomy" id="1312740"/>
    <lineage>
        <taxon>Bacteria</taxon>
        <taxon>Bacillati</taxon>
        <taxon>Actinomycetota</taxon>
        <taxon>Actinomycetes</taxon>
        <taxon>Micrococcales</taxon>
        <taxon>Sanguibacteraceae</taxon>
        <taxon>Sanguibacter</taxon>
    </lineage>
</organism>
<dbReference type="InterPro" id="IPR011014">
    <property type="entry name" value="MscS_channel_TM-2"/>
</dbReference>
<dbReference type="SUPFAM" id="SSF82861">
    <property type="entry name" value="Mechanosensitive channel protein MscS (YggB), transmembrane region"/>
    <property type="match status" value="1"/>
</dbReference>
<dbReference type="InterPro" id="IPR006685">
    <property type="entry name" value="MscS_channel_2nd"/>
</dbReference>
<dbReference type="PANTHER" id="PTHR30460">
    <property type="entry name" value="MODERATE CONDUCTANCE MECHANOSENSITIVE CHANNEL YBIO"/>
    <property type="match status" value="1"/>
</dbReference>
<evidence type="ECO:0000256" key="5">
    <source>
        <dbReference type="ARBA" id="ARBA00022989"/>
    </source>
</evidence>
<feature type="domain" description="Mechanosensitive ion channel MscS C-terminal" evidence="10">
    <location>
        <begin position="216"/>
        <end position="299"/>
    </location>
</feature>
<evidence type="ECO:0000259" key="10">
    <source>
        <dbReference type="Pfam" id="PF21082"/>
    </source>
</evidence>
<keyword evidence="3" id="KW-1003">Cell membrane</keyword>
<sequence length="353" mass="37403">MLRATTPTPSPTPGDLDLPTRAEVETHWFDWFVGTPLRIALILVVGMIVLAVVRRVLRSVTNRLAREPRNDFGNVLRRVTPLSAERRANRAQTLGSVLRSTSSIVVGSIIVLLVLDELSINLAPLLASAGVAGVALGFGAQSLVKDFLSGTFLLFEDQYGVGDVVDFGTVIGTVEAVALRVTKVRDADGTLWYIRNGEVLRVGNHSQGWSRAMAEVRVAYGADVALVRNLLRQAADEVRSDDALNPHILAEPEVSGIEDLSGESLLFRVTVRVAAGQQIEVSRALRLACLTALTDAGVELVGAARMTVVAPQSAESAPPNAALAPPATAAAPHGAASAPTAARETETTEARED</sequence>
<protein>
    <submittedName>
        <fullName evidence="12">Mechanosensitive ion channel family protein</fullName>
    </submittedName>
</protein>
<feature type="compositionally biased region" description="Low complexity" evidence="7">
    <location>
        <begin position="313"/>
        <end position="342"/>
    </location>
</feature>
<dbReference type="Pfam" id="PF00924">
    <property type="entry name" value="MS_channel_2nd"/>
    <property type="match status" value="1"/>
</dbReference>
<evidence type="ECO:0000256" key="4">
    <source>
        <dbReference type="ARBA" id="ARBA00022692"/>
    </source>
</evidence>
<comment type="similarity">
    <text evidence="2">Belongs to the MscS (TC 1.A.23) family.</text>
</comment>
<evidence type="ECO:0000259" key="9">
    <source>
        <dbReference type="Pfam" id="PF00924"/>
    </source>
</evidence>
<feature type="region of interest" description="Disordered" evidence="7">
    <location>
        <begin position="313"/>
        <end position="353"/>
    </location>
</feature>
<feature type="transmembrane region" description="Helical" evidence="8">
    <location>
        <begin position="96"/>
        <end position="115"/>
    </location>
</feature>
<evidence type="ECO:0000259" key="11">
    <source>
        <dbReference type="Pfam" id="PF21088"/>
    </source>
</evidence>
<keyword evidence="4 8" id="KW-0812">Transmembrane</keyword>
<evidence type="ECO:0000256" key="2">
    <source>
        <dbReference type="ARBA" id="ARBA00008017"/>
    </source>
</evidence>
<dbReference type="GO" id="GO:0008381">
    <property type="term" value="F:mechanosensitive monoatomic ion channel activity"/>
    <property type="evidence" value="ECO:0007669"/>
    <property type="project" value="InterPro"/>
</dbReference>
<dbReference type="SUPFAM" id="SSF82689">
    <property type="entry name" value="Mechanosensitive channel protein MscS (YggB), C-terminal domain"/>
    <property type="match status" value="1"/>
</dbReference>
<feature type="domain" description="Mechanosensitive ion channel MscS" evidence="9">
    <location>
        <begin position="143"/>
        <end position="206"/>
    </location>
</feature>
<dbReference type="Pfam" id="PF21082">
    <property type="entry name" value="MS_channel_3rd"/>
    <property type="match status" value="1"/>
</dbReference>
<feature type="transmembrane region" description="Helical" evidence="8">
    <location>
        <begin position="37"/>
        <end position="57"/>
    </location>
</feature>
<evidence type="ECO:0000313" key="13">
    <source>
        <dbReference type="Proteomes" id="UP000774283"/>
    </source>
</evidence>
<evidence type="ECO:0000313" key="12">
    <source>
        <dbReference type="EMBL" id="NKX91882.1"/>
    </source>
</evidence>
<dbReference type="InterPro" id="IPR011066">
    <property type="entry name" value="MscS_channel_C_sf"/>
</dbReference>
<dbReference type="InterPro" id="IPR049142">
    <property type="entry name" value="MS_channel_1st"/>
</dbReference>
<dbReference type="RefSeq" id="WP_168445991.1">
    <property type="nucleotide sequence ID" value="NZ_JAAXOW010000001.1"/>
</dbReference>
<feature type="compositionally biased region" description="Basic and acidic residues" evidence="7">
    <location>
        <begin position="343"/>
        <end position="353"/>
    </location>
</feature>
<proteinExistence type="inferred from homology"/>
<dbReference type="FunFam" id="2.30.30.60:FF:000001">
    <property type="entry name" value="MscS Mechanosensitive ion channel"/>
    <property type="match status" value="1"/>
</dbReference>
<dbReference type="Gene3D" id="1.10.287.1260">
    <property type="match status" value="1"/>
</dbReference>
<keyword evidence="13" id="KW-1185">Reference proteome</keyword>
<dbReference type="InterPro" id="IPR049278">
    <property type="entry name" value="MS_channel_C"/>
</dbReference>
<dbReference type="Gene3D" id="3.30.70.100">
    <property type="match status" value="1"/>
</dbReference>
<keyword evidence="6 8" id="KW-0472">Membrane</keyword>
<dbReference type="Gene3D" id="2.30.30.60">
    <property type="match status" value="1"/>
</dbReference>
<dbReference type="InterPro" id="IPR010920">
    <property type="entry name" value="LSM_dom_sf"/>
</dbReference>
<dbReference type="EMBL" id="JAAXOW010000001">
    <property type="protein sequence ID" value="NKX91882.1"/>
    <property type="molecule type" value="Genomic_DNA"/>
</dbReference>
<gene>
    <name evidence="12" type="ORF">HF995_01095</name>
</gene>
<feature type="domain" description="Mechanosensitive ion channel transmembrane helices 2/3" evidence="11">
    <location>
        <begin position="103"/>
        <end position="141"/>
    </location>
</feature>
<comment type="subcellular location">
    <subcellularLocation>
        <location evidence="1">Cell membrane</location>
        <topology evidence="1">Multi-pass membrane protein</topology>
    </subcellularLocation>
</comment>
<dbReference type="AlphaFoldDB" id="A0A9X5FBV9"/>
<name>A0A9X5FBV9_9MICO</name>
<dbReference type="Pfam" id="PF21088">
    <property type="entry name" value="MS_channel_1st"/>
    <property type="match status" value="1"/>
</dbReference>
<dbReference type="InterPro" id="IPR045276">
    <property type="entry name" value="YbiO_bact"/>
</dbReference>
<dbReference type="InterPro" id="IPR023408">
    <property type="entry name" value="MscS_beta-dom_sf"/>
</dbReference>
<evidence type="ECO:0000256" key="8">
    <source>
        <dbReference type="SAM" id="Phobius"/>
    </source>
</evidence>
<evidence type="ECO:0000256" key="3">
    <source>
        <dbReference type="ARBA" id="ARBA00022475"/>
    </source>
</evidence>
<keyword evidence="5 8" id="KW-1133">Transmembrane helix</keyword>
<dbReference type="PANTHER" id="PTHR30460:SF0">
    <property type="entry name" value="MODERATE CONDUCTANCE MECHANOSENSITIVE CHANNEL YBIO"/>
    <property type="match status" value="1"/>
</dbReference>
<accession>A0A9X5FBV9</accession>
<dbReference type="GO" id="GO:0005886">
    <property type="term" value="C:plasma membrane"/>
    <property type="evidence" value="ECO:0007669"/>
    <property type="project" value="UniProtKB-SubCell"/>
</dbReference>
<comment type="caution">
    <text evidence="12">The sequence shown here is derived from an EMBL/GenBank/DDBJ whole genome shotgun (WGS) entry which is preliminary data.</text>
</comment>